<reference evidence="2 3" key="1">
    <citation type="submission" date="2019-12" db="EMBL/GenBank/DDBJ databases">
        <title>Comparative genomics gives insights into the taxonomy of the Azoarcus-Aromatoleum group and reveals separate origins of nif in the plant-associated Azoarcus and non-plant-associated Aromatoleum sub-groups.</title>
        <authorList>
            <person name="Lafos M."/>
            <person name="Maluk M."/>
            <person name="Batista M."/>
            <person name="Junghare M."/>
            <person name="Carmona M."/>
            <person name="Faoro H."/>
            <person name="Cruz L.M."/>
            <person name="Battistoni F."/>
            <person name="De Souza E."/>
            <person name="Pedrosa F."/>
            <person name="Chen W.-M."/>
            <person name="Poole P.S."/>
            <person name="Dixon R.A."/>
            <person name="James E.K."/>
        </authorList>
    </citation>
    <scope>NUCLEOTIDE SEQUENCE [LARGE SCALE GENOMIC DNA]</scope>
    <source>
        <strain evidence="2 3">PbN1</strain>
    </source>
</reference>
<name>A0ABX1P0Z8_9RHOO</name>
<protein>
    <submittedName>
        <fullName evidence="2">Uncharacterized protein</fullName>
    </submittedName>
</protein>
<comment type="caution">
    <text evidence="2">The sequence shown here is derived from an EMBL/GenBank/DDBJ whole genome shotgun (WGS) entry which is preliminary data.</text>
</comment>
<evidence type="ECO:0000313" key="2">
    <source>
        <dbReference type="EMBL" id="NMG17666.1"/>
    </source>
</evidence>
<organism evidence="2 3">
    <name type="scientific">Aromatoleum bremense</name>
    <dbReference type="NCBI Taxonomy" id="76115"/>
    <lineage>
        <taxon>Bacteria</taxon>
        <taxon>Pseudomonadati</taxon>
        <taxon>Pseudomonadota</taxon>
        <taxon>Betaproteobacteria</taxon>
        <taxon>Rhodocyclales</taxon>
        <taxon>Rhodocyclaceae</taxon>
        <taxon>Aromatoleum</taxon>
    </lineage>
</organism>
<dbReference type="EMBL" id="WTVP01000099">
    <property type="protein sequence ID" value="NMG17666.1"/>
    <property type="molecule type" value="Genomic_DNA"/>
</dbReference>
<keyword evidence="3" id="KW-1185">Reference proteome</keyword>
<evidence type="ECO:0000256" key="1">
    <source>
        <dbReference type="SAM" id="MobiDB-lite"/>
    </source>
</evidence>
<sequence length="132" mass="13817">MTTKKKVIPLSLMRTDRPDEIDALHERLERAGYMPMMQIGEPRLSELVAKYKAKGYEVEVVPFVDDGEDGSAPAPTGGCGPGSCSTAASSPSCSSGGCGSGSAPVRRTGPRVVIPDVGTIYVRMNETPATSA</sequence>
<feature type="compositionally biased region" description="Low complexity" evidence="1">
    <location>
        <begin position="70"/>
        <end position="95"/>
    </location>
</feature>
<dbReference type="Proteomes" id="UP000633943">
    <property type="component" value="Unassembled WGS sequence"/>
</dbReference>
<proteinExistence type="predicted"/>
<evidence type="ECO:0000313" key="3">
    <source>
        <dbReference type="Proteomes" id="UP000633943"/>
    </source>
</evidence>
<feature type="region of interest" description="Disordered" evidence="1">
    <location>
        <begin position="65"/>
        <end position="110"/>
    </location>
</feature>
<dbReference type="RefSeq" id="WP_169204161.1">
    <property type="nucleotide sequence ID" value="NZ_CP059467.1"/>
</dbReference>
<gene>
    <name evidence="2" type="ORF">GPA24_19450</name>
</gene>
<accession>A0ABX1P0Z8</accession>